<evidence type="ECO:0000256" key="1">
    <source>
        <dbReference type="SAM" id="MobiDB-lite"/>
    </source>
</evidence>
<reference evidence="2 3" key="1">
    <citation type="submission" date="2018-09" db="EMBL/GenBank/DDBJ databases">
        <title>Evolutionary history of phycoerythrin pigmentation in the water bloom-forming cyanobacterium Microcystis aeruginosa.</title>
        <authorList>
            <person name="Tanabe Y."/>
            <person name="Tanabe Y."/>
            <person name="Yamaguchi H."/>
        </authorList>
    </citation>
    <scope>NUCLEOTIDE SEQUENCE [LARGE SCALE GENOMIC DNA]</scope>
    <source>
        <strain evidence="2 3">NIES-2520</strain>
    </source>
</reference>
<dbReference type="Proteomes" id="UP000324917">
    <property type="component" value="Unassembled WGS sequence"/>
</dbReference>
<dbReference type="AlphaFoldDB" id="A0A5A5RFC4"/>
<accession>A0A5A5RFC4</accession>
<dbReference type="EMBL" id="BHVP01000032">
    <property type="protein sequence ID" value="GCA75243.1"/>
    <property type="molecule type" value="Genomic_DNA"/>
</dbReference>
<dbReference type="RefSeq" id="WP_149986739.1">
    <property type="nucleotide sequence ID" value="NZ_BHVP01000032.1"/>
</dbReference>
<protein>
    <submittedName>
        <fullName evidence="2">Uncharacterized protein</fullName>
    </submittedName>
</protein>
<feature type="region of interest" description="Disordered" evidence="1">
    <location>
        <begin position="66"/>
        <end position="93"/>
    </location>
</feature>
<sequence length="93" mass="10651">MLKTFKAILTNNTLQWLDETPEINSEHPVNVYITLLEENIIGENRSNGQKMANALKKIANNNTFTDVDTQQWQQQTRRNRSLPLPLASSQQAI</sequence>
<evidence type="ECO:0000313" key="3">
    <source>
        <dbReference type="Proteomes" id="UP000324917"/>
    </source>
</evidence>
<organism evidence="2 3">
    <name type="scientific">Microcystis aeruginosa NIES-2520</name>
    <dbReference type="NCBI Taxonomy" id="2303982"/>
    <lineage>
        <taxon>Bacteria</taxon>
        <taxon>Bacillati</taxon>
        <taxon>Cyanobacteriota</taxon>
        <taxon>Cyanophyceae</taxon>
        <taxon>Oscillatoriophycideae</taxon>
        <taxon>Chroococcales</taxon>
        <taxon>Microcystaceae</taxon>
        <taxon>Microcystis</taxon>
    </lineage>
</organism>
<proteinExistence type="predicted"/>
<comment type="caution">
    <text evidence="2">The sequence shown here is derived from an EMBL/GenBank/DDBJ whole genome shotgun (WGS) entry which is preliminary data.</text>
</comment>
<gene>
    <name evidence="2" type="ORF">MiTe_02074</name>
</gene>
<evidence type="ECO:0000313" key="2">
    <source>
        <dbReference type="EMBL" id="GCA75243.1"/>
    </source>
</evidence>
<name>A0A5A5RFC4_MICAE</name>